<evidence type="ECO:0000313" key="2">
    <source>
        <dbReference type="EMBL" id="MBC5689852.1"/>
    </source>
</evidence>
<dbReference type="EMBL" id="JACOPF010000003">
    <property type="protein sequence ID" value="MBC5689852.1"/>
    <property type="molecule type" value="Genomic_DNA"/>
</dbReference>
<accession>A0A923RT11</accession>
<sequence length="432" mass="50904">MAEDEKRNCLPDWSGDREVQYLIEKIIAQAENSKNQWRKGSTGRKSLDNKKGQLFSREHLQSEVSRAAEILEEAGIIQINWSRGYRGLEFDSLSYRLEDMPYFYELYQKTVDSDFQPRWYWTQKYRALVEEELAQIERPWIRAYYENLLSQAESRNIRERYEKTAAYKECFRGLDKQEEPIYKRLFSKKFLRDAKWFEKECQGYVVKQARKYCGRIDADLEEAEMSDTEILSQIFIEEYAQELSVKGPLCLEMKVPDGTGWKYIQTGDWFYGATLNSEMLKNARISKDQPGLKRIITIENKANFVSAPYQEDTLYVFSHGYFTPKEKEFLQKLYCVLKGQNICYLHSGDLDYGGVKIFHYIKTKIFPELMPLYMDVETFEAYAAYAEPIEEQKLEKLKKLEELLLQPVIDKMTETGLGIEQESFLLKGEGNL</sequence>
<dbReference type="RefSeq" id="WP_186876520.1">
    <property type="nucleotide sequence ID" value="NZ_JACOPF010000003.1"/>
</dbReference>
<name>A0A923RT11_9FIRM</name>
<organism evidence="2 3">
    <name type="scientific">Mediterraneibacter hominis</name>
    <dbReference type="NCBI Taxonomy" id="2763054"/>
    <lineage>
        <taxon>Bacteria</taxon>
        <taxon>Bacillati</taxon>
        <taxon>Bacillota</taxon>
        <taxon>Clostridia</taxon>
        <taxon>Lachnospirales</taxon>
        <taxon>Lachnospiraceae</taxon>
        <taxon>Mediterraneibacter</taxon>
    </lineage>
</organism>
<dbReference type="Pfam" id="PF09983">
    <property type="entry name" value="JetD_C"/>
    <property type="match status" value="1"/>
</dbReference>
<reference evidence="2" key="1">
    <citation type="submission" date="2020-08" db="EMBL/GenBank/DDBJ databases">
        <title>Genome public.</title>
        <authorList>
            <person name="Liu C."/>
            <person name="Sun Q."/>
        </authorList>
    </citation>
    <scope>NUCLEOTIDE SEQUENCE</scope>
    <source>
        <strain evidence="2">NSJ-55</strain>
    </source>
</reference>
<comment type="caution">
    <text evidence="2">The sequence shown here is derived from an EMBL/GenBank/DDBJ whole genome shotgun (WGS) entry which is preliminary data.</text>
</comment>
<dbReference type="Proteomes" id="UP000652477">
    <property type="component" value="Unassembled WGS sequence"/>
</dbReference>
<dbReference type="AlphaFoldDB" id="A0A923RT11"/>
<evidence type="ECO:0000259" key="1">
    <source>
        <dbReference type="Pfam" id="PF09983"/>
    </source>
</evidence>
<evidence type="ECO:0000313" key="3">
    <source>
        <dbReference type="Proteomes" id="UP000652477"/>
    </source>
</evidence>
<protein>
    <submittedName>
        <fullName evidence="2">DUF2399 domain-containing protein</fullName>
    </submittedName>
</protein>
<proteinExistence type="predicted"/>
<dbReference type="InterPro" id="IPR024534">
    <property type="entry name" value="JetD_C"/>
</dbReference>
<keyword evidence="3" id="KW-1185">Reference proteome</keyword>
<feature type="domain" description="Wadjet protein JetD C-terminal" evidence="1">
    <location>
        <begin position="286"/>
        <end position="423"/>
    </location>
</feature>
<gene>
    <name evidence="2" type="ORF">H8S37_13125</name>
</gene>